<protein>
    <recommendedName>
        <fullName evidence="2">MATH domain-containing protein</fullName>
    </recommendedName>
</protein>
<dbReference type="CDD" id="cd00121">
    <property type="entry name" value="MATH"/>
    <property type="match status" value="1"/>
</dbReference>
<feature type="domain" description="MATH" evidence="2">
    <location>
        <begin position="307"/>
        <end position="434"/>
    </location>
</feature>
<dbReference type="InterPro" id="IPR002083">
    <property type="entry name" value="MATH/TRAF_dom"/>
</dbReference>
<feature type="region of interest" description="Disordered" evidence="1">
    <location>
        <begin position="66"/>
        <end position="140"/>
    </location>
</feature>
<evidence type="ECO:0000259" key="2">
    <source>
        <dbReference type="PROSITE" id="PS50144"/>
    </source>
</evidence>
<organism evidence="3 4">
    <name type="scientific">Brassica cretica</name>
    <name type="common">Mustard</name>
    <dbReference type="NCBI Taxonomy" id="69181"/>
    <lineage>
        <taxon>Eukaryota</taxon>
        <taxon>Viridiplantae</taxon>
        <taxon>Streptophyta</taxon>
        <taxon>Embryophyta</taxon>
        <taxon>Tracheophyta</taxon>
        <taxon>Spermatophyta</taxon>
        <taxon>Magnoliopsida</taxon>
        <taxon>eudicotyledons</taxon>
        <taxon>Gunneridae</taxon>
        <taxon>Pentapetalae</taxon>
        <taxon>rosids</taxon>
        <taxon>malvids</taxon>
        <taxon>Brassicales</taxon>
        <taxon>Brassicaceae</taxon>
        <taxon>Brassiceae</taxon>
        <taxon>Brassica</taxon>
    </lineage>
</organism>
<dbReference type="SUPFAM" id="SSF49599">
    <property type="entry name" value="TRAF domain-like"/>
    <property type="match status" value="2"/>
</dbReference>
<proteinExistence type="predicted"/>
<dbReference type="InterPro" id="IPR008974">
    <property type="entry name" value="TRAF-like"/>
</dbReference>
<evidence type="ECO:0000256" key="1">
    <source>
        <dbReference type="SAM" id="MobiDB-lite"/>
    </source>
</evidence>
<dbReference type="Pfam" id="PF22486">
    <property type="entry name" value="MATH_2"/>
    <property type="match status" value="1"/>
</dbReference>
<name>A0A8S9SB17_BRACR</name>
<dbReference type="PANTHER" id="PTHR46162:SF39">
    <property type="entry name" value="MATH DOMAIN-CONTAINING PROTEIN"/>
    <property type="match status" value="1"/>
</dbReference>
<evidence type="ECO:0000313" key="4">
    <source>
        <dbReference type="Proteomes" id="UP000712600"/>
    </source>
</evidence>
<dbReference type="AlphaFoldDB" id="A0A8S9SB17"/>
<sequence>MDQLEQKRQKTMQFGDFHAEQSEVIVPDRAEQPEVARKVIDREPDPDLHCDSGRDYAAETKPIEEAVPEKGTATTRSEMEKIRSYRDYTTKSDSLVSPGTCRLAGTLEELPTDKSISPRGKQAEEEEELPALERPDIGSNTDVTEAGAELEVEPPSLPPNRTNFSVSLVPTKGTNNAVPCNPQSSRLAAINGAEPRLSAEQKFMRTRPPRALIATFILQPFGNTTSVGDWISAYVAIDPSGLVGENREVYADLRFLVYSKSKDQYWTSMAKDKEYIFDDDQCVFGVDISVYPYFNQWEILSIDKTVYGPNSWKLMKFSTLTRDFYISDDFSVGGKNWALKVYPNGNGTGEGNSLSLYVILSENQILKTYEKVYVRAKLRVLDQKQSKHLQKPILSWFDTPGEGFGFEQFVSFTDLQNPAKGFIVDDSLTVQVQFEATSSTNYYSANAAQLMSNFFSIGLSDSTDACTFTFGDSQVQENLNFEDINDDVYAQQLSAECVVKRRVEKLVSRKRSRTEASSSSVEINTDQSNSMVMMTSKILTFTTEGEQKQQK</sequence>
<dbReference type="SMART" id="SM00061">
    <property type="entry name" value="MATH"/>
    <property type="match status" value="1"/>
</dbReference>
<dbReference type="PROSITE" id="PS50144">
    <property type="entry name" value="MATH"/>
    <property type="match status" value="1"/>
</dbReference>
<dbReference type="Gene3D" id="2.60.210.10">
    <property type="entry name" value="Apoptosis, Tumor Necrosis Factor Receptor Associated Protein 2, Chain A"/>
    <property type="match status" value="1"/>
</dbReference>
<dbReference type="Proteomes" id="UP000712600">
    <property type="component" value="Unassembled WGS sequence"/>
</dbReference>
<reference evidence="3" key="1">
    <citation type="submission" date="2019-12" db="EMBL/GenBank/DDBJ databases">
        <title>Genome sequencing and annotation of Brassica cretica.</title>
        <authorList>
            <person name="Studholme D.J."/>
            <person name="Sarris P."/>
        </authorList>
    </citation>
    <scope>NUCLEOTIDE SEQUENCE</scope>
    <source>
        <strain evidence="3">PFS-109/04</strain>
        <tissue evidence="3">Leaf</tissue>
    </source>
</reference>
<comment type="caution">
    <text evidence="3">The sequence shown here is derived from an EMBL/GenBank/DDBJ whole genome shotgun (WGS) entry which is preliminary data.</text>
</comment>
<dbReference type="FunFam" id="2.60.210.10:FF:000013">
    <property type="entry name" value="TRAF-like family protein"/>
    <property type="match status" value="1"/>
</dbReference>
<dbReference type="EMBL" id="QGKX02000088">
    <property type="protein sequence ID" value="KAF3589199.1"/>
    <property type="molecule type" value="Genomic_DNA"/>
</dbReference>
<evidence type="ECO:0000313" key="3">
    <source>
        <dbReference type="EMBL" id="KAF3589199.1"/>
    </source>
</evidence>
<feature type="compositionally biased region" description="Basic and acidic residues" evidence="1">
    <location>
        <begin position="77"/>
        <end position="90"/>
    </location>
</feature>
<dbReference type="PANTHER" id="PTHR46162">
    <property type="entry name" value="TRAF-LIKE FAMILY PROTEIN"/>
    <property type="match status" value="1"/>
</dbReference>
<gene>
    <name evidence="3" type="ORF">F2Q69_00029671</name>
</gene>
<accession>A0A8S9SB17</accession>